<reference evidence="4" key="3">
    <citation type="submission" date="2018-07" db="EMBL/GenBank/DDBJ databases">
        <authorList>
            <person name="Mckenzie S.K."/>
            <person name="Kronauer D.J.C."/>
        </authorList>
    </citation>
    <scope>NUCLEOTIDE SEQUENCE</scope>
    <source>
        <strain evidence="4">Clonal line C1</strain>
    </source>
</reference>
<dbReference type="EMBL" id="QOIP01000014">
    <property type="protein sequence ID" value="RLU14868.1"/>
    <property type="molecule type" value="Genomic_DNA"/>
</dbReference>
<dbReference type="OMA" id="KEPANNQ"/>
<evidence type="ECO:0000313" key="5">
    <source>
        <dbReference type="Proteomes" id="UP000053097"/>
    </source>
</evidence>
<proteinExistence type="predicted"/>
<dbReference type="GO" id="GO:0003677">
    <property type="term" value="F:DNA binding"/>
    <property type="evidence" value="ECO:0007669"/>
    <property type="project" value="InterPro"/>
</dbReference>
<evidence type="ECO:0000313" key="3">
    <source>
        <dbReference type="EMBL" id="EZA60102.1"/>
    </source>
</evidence>
<feature type="compositionally biased region" description="Polar residues" evidence="1">
    <location>
        <begin position="76"/>
        <end position="93"/>
    </location>
</feature>
<evidence type="ECO:0000256" key="1">
    <source>
        <dbReference type="SAM" id="MobiDB-lite"/>
    </source>
</evidence>
<dbReference type="InterPro" id="IPR036388">
    <property type="entry name" value="WH-like_DNA-bd_sf"/>
</dbReference>
<dbReference type="GO" id="GO:0000786">
    <property type="term" value="C:nucleosome"/>
    <property type="evidence" value="ECO:0007669"/>
    <property type="project" value="InterPro"/>
</dbReference>
<dbReference type="AlphaFoldDB" id="A0A026WVS5"/>
<dbReference type="SUPFAM" id="SSF46785">
    <property type="entry name" value="Winged helix' DNA-binding domain"/>
    <property type="match status" value="1"/>
</dbReference>
<name>A0A026WVS5_OOCBI</name>
<feature type="compositionally biased region" description="Basic and acidic residues" evidence="1">
    <location>
        <begin position="110"/>
        <end position="119"/>
    </location>
</feature>
<dbReference type="Pfam" id="PF00538">
    <property type="entry name" value="Linker_histone"/>
    <property type="match status" value="1"/>
</dbReference>
<dbReference type="Gene3D" id="1.10.10.10">
    <property type="entry name" value="Winged helix-like DNA-binding domain superfamily/Winged helix DNA-binding domain"/>
    <property type="match status" value="1"/>
</dbReference>
<reference evidence="3 5" key="1">
    <citation type="journal article" date="2014" name="Curr. Biol.">
        <title>The genome of the clonal raider ant Cerapachys biroi.</title>
        <authorList>
            <person name="Oxley P.R."/>
            <person name="Ji L."/>
            <person name="Fetter-Pruneda I."/>
            <person name="McKenzie S.K."/>
            <person name="Li C."/>
            <person name="Hu H."/>
            <person name="Zhang G."/>
            <person name="Kronauer D.J."/>
        </authorList>
    </citation>
    <scope>NUCLEOTIDE SEQUENCE [LARGE SCALE GENOMIC DNA]</scope>
</reference>
<dbReference type="Proteomes" id="UP000053097">
    <property type="component" value="Unassembled WGS sequence"/>
</dbReference>
<sequence>MVRPSNPRLMARVLDAVANLSDTKGSSARDVLAFIRQSNISAKNLTVQVHRALKHAVTAGLLRHRSGRYKVLATLNPISTPASPANKNPVSNDQKTKEKKLKPDVWAPESDMKSSHQTQERKYVKLFMCD</sequence>
<feature type="region of interest" description="Disordered" evidence="1">
    <location>
        <begin position="76"/>
        <end position="119"/>
    </location>
</feature>
<feature type="domain" description="H15" evidence="2">
    <location>
        <begin position="5"/>
        <end position="73"/>
    </location>
</feature>
<keyword evidence="5" id="KW-1185">Reference proteome</keyword>
<dbReference type="EMBL" id="KK107083">
    <property type="protein sequence ID" value="EZA60102.1"/>
    <property type="molecule type" value="Genomic_DNA"/>
</dbReference>
<reference evidence="4 6" key="2">
    <citation type="journal article" date="2018" name="Genome Res.">
        <title>The genomic architecture and molecular evolution of ant odorant receptors.</title>
        <authorList>
            <person name="McKenzie S.K."/>
            <person name="Kronauer D.J.C."/>
        </authorList>
    </citation>
    <scope>NUCLEOTIDE SEQUENCE [LARGE SCALE GENOMIC DNA]</scope>
    <source>
        <strain evidence="4">Clonal line C1</strain>
    </source>
</reference>
<evidence type="ECO:0000313" key="6">
    <source>
        <dbReference type="Proteomes" id="UP000279307"/>
    </source>
</evidence>
<evidence type="ECO:0000313" key="4">
    <source>
        <dbReference type="EMBL" id="RLU14868.1"/>
    </source>
</evidence>
<accession>A0A026WVS5</accession>
<dbReference type="PROSITE" id="PS51504">
    <property type="entry name" value="H15"/>
    <property type="match status" value="1"/>
</dbReference>
<dbReference type="InterPro" id="IPR036390">
    <property type="entry name" value="WH_DNA-bd_sf"/>
</dbReference>
<organism evidence="3 5">
    <name type="scientific">Ooceraea biroi</name>
    <name type="common">Clonal raider ant</name>
    <name type="synonym">Cerapachys biroi</name>
    <dbReference type="NCBI Taxonomy" id="2015173"/>
    <lineage>
        <taxon>Eukaryota</taxon>
        <taxon>Metazoa</taxon>
        <taxon>Ecdysozoa</taxon>
        <taxon>Arthropoda</taxon>
        <taxon>Hexapoda</taxon>
        <taxon>Insecta</taxon>
        <taxon>Pterygota</taxon>
        <taxon>Neoptera</taxon>
        <taxon>Endopterygota</taxon>
        <taxon>Hymenoptera</taxon>
        <taxon>Apocrita</taxon>
        <taxon>Aculeata</taxon>
        <taxon>Formicoidea</taxon>
        <taxon>Formicidae</taxon>
        <taxon>Dorylinae</taxon>
        <taxon>Ooceraea</taxon>
    </lineage>
</organism>
<dbReference type="GO" id="GO:0006334">
    <property type="term" value="P:nucleosome assembly"/>
    <property type="evidence" value="ECO:0007669"/>
    <property type="project" value="InterPro"/>
</dbReference>
<gene>
    <name evidence="4" type="ORF">DMN91_012755</name>
    <name evidence="3" type="ORF">X777_13927</name>
</gene>
<protein>
    <recommendedName>
        <fullName evidence="2">H15 domain-containing protein</fullName>
    </recommendedName>
</protein>
<evidence type="ECO:0000259" key="2">
    <source>
        <dbReference type="PROSITE" id="PS51504"/>
    </source>
</evidence>
<dbReference type="Proteomes" id="UP000279307">
    <property type="component" value="Chromosome 14"/>
</dbReference>
<dbReference type="InterPro" id="IPR005818">
    <property type="entry name" value="Histone_H1/H5_H15"/>
</dbReference>